<dbReference type="SUPFAM" id="SSF52540">
    <property type="entry name" value="P-loop containing nucleoside triphosphate hydrolases"/>
    <property type="match status" value="1"/>
</dbReference>
<dbReference type="SMART" id="SM00843">
    <property type="entry name" value="Ftsk_gamma"/>
    <property type="match status" value="1"/>
</dbReference>
<dbReference type="PROSITE" id="PS50901">
    <property type="entry name" value="FTSK"/>
    <property type="match status" value="1"/>
</dbReference>
<gene>
    <name evidence="17" type="ORF">EXU28_16920</name>
</gene>
<evidence type="ECO:0000256" key="4">
    <source>
        <dbReference type="ARBA" id="ARBA00022475"/>
    </source>
</evidence>
<dbReference type="SUPFAM" id="SSF46785">
    <property type="entry name" value="Winged helix' DNA-binding domain"/>
    <property type="match status" value="1"/>
</dbReference>
<keyword evidence="9 14" id="KW-0067">ATP-binding</keyword>
<dbReference type="Pfam" id="PF13491">
    <property type="entry name" value="FtsK_4TM"/>
    <property type="match status" value="1"/>
</dbReference>
<dbReference type="InterPro" id="IPR027417">
    <property type="entry name" value="P-loop_NTPase"/>
</dbReference>
<keyword evidence="11" id="KW-0238">DNA-binding</keyword>
<keyword evidence="8" id="KW-0159">Chromosome partition</keyword>
<evidence type="ECO:0000256" key="10">
    <source>
        <dbReference type="ARBA" id="ARBA00022989"/>
    </source>
</evidence>
<dbReference type="EMBL" id="SGSQ01000031">
    <property type="protein sequence ID" value="RZG43665.1"/>
    <property type="molecule type" value="Genomic_DNA"/>
</dbReference>
<evidence type="ECO:0000256" key="5">
    <source>
        <dbReference type="ARBA" id="ARBA00022618"/>
    </source>
</evidence>
<dbReference type="Gene3D" id="3.40.50.300">
    <property type="entry name" value="P-loop containing nucleotide triphosphate hydrolases"/>
    <property type="match status" value="1"/>
</dbReference>
<dbReference type="RefSeq" id="WP_130131383.1">
    <property type="nucleotide sequence ID" value="NZ_SGSQ01000031.1"/>
</dbReference>
<dbReference type="Pfam" id="PF01580">
    <property type="entry name" value="FtsK_SpoIIIE"/>
    <property type="match status" value="1"/>
</dbReference>
<keyword evidence="7 14" id="KW-0547">Nucleotide-binding</keyword>
<evidence type="ECO:0000256" key="2">
    <source>
        <dbReference type="ARBA" id="ARBA00006474"/>
    </source>
</evidence>
<evidence type="ECO:0000313" key="18">
    <source>
        <dbReference type="Proteomes" id="UP000293863"/>
    </source>
</evidence>
<accession>A0A4Q7ACJ7</accession>
<evidence type="ECO:0000259" key="16">
    <source>
        <dbReference type="PROSITE" id="PS50901"/>
    </source>
</evidence>
<dbReference type="PANTHER" id="PTHR22683:SF41">
    <property type="entry name" value="DNA TRANSLOCASE FTSK"/>
    <property type="match status" value="1"/>
</dbReference>
<dbReference type="AlphaFoldDB" id="A0A4Q7ACJ7"/>
<dbReference type="CDD" id="cd01127">
    <property type="entry name" value="TrwB_TraG_TraD_VirD4"/>
    <property type="match status" value="1"/>
</dbReference>
<keyword evidence="18" id="KW-1185">Reference proteome</keyword>
<evidence type="ECO:0000256" key="12">
    <source>
        <dbReference type="ARBA" id="ARBA00023136"/>
    </source>
</evidence>
<dbReference type="GO" id="GO:0051301">
    <property type="term" value="P:cell division"/>
    <property type="evidence" value="ECO:0007669"/>
    <property type="project" value="UniProtKB-KW"/>
</dbReference>
<organism evidence="17 18">
    <name type="scientific">Acinetobacter wuhouensis</name>
    <dbReference type="NCBI Taxonomy" id="1879050"/>
    <lineage>
        <taxon>Bacteria</taxon>
        <taxon>Pseudomonadati</taxon>
        <taxon>Pseudomonadota</taxon>
        <taxon>Gammaproteobacteria</taxon>
        <taxon>Moraxellales</taxon>
        <taxon>Moraxellaceae</taxon>
        <taxon>Acinetobacter</taxon>
    </lineage>
</organism>
<evidence type="ECO:0000256" key="6">
    <source>
        <dbReference type="ARBA" id="ARBA00022692"/>
    </source>
</evidence>
<evidence type="ECO:0000256" key="1">
    <source>
        <dbReference type="ARBA" id="ARBA00004651"/>
    </source>
</evidence>
<evidence type="ECO:0000256" key="14">
    <source>
        <dbReference type="PROSITE-ProRule" id="PRU00289"/>
    </source>
</evidence>
<dbReference type="Pfam" id="PF09397">
    <property type="entry name" value="FtsK_gamma"/>
    <property type="match status" value="1"/>
</dbReference>
<feature type="transmembrane region" description="Helical" evidence="15">
    <location>
        <begin position="55"/>
        <end position="79"/>
    </location>
</feature>
<keyword evidence="13" id="KW-0131">Cell cycle</keyword>
<dbReference type="InterPro" id="IPR025199">
    <property type="entry name" value="FtsK_4TM"/>
</dbReference>
<feature type="binding site" evidence="14">
    <location>
        <begin position="724"/>
        <end position="731"/>
    </location>
    <ligand>
        <name>ATP</name>
        <dbReference type="ChEBI" id="CHEBI:30616"/>
    </ligand>
</feature>
<dbReference type="Gene3D" id="1.10.10.10">
    <property type="entry name" value="Winged helix-like DNA-binding domain superfamily/Winged helix DNA-binding domain"/>
    <property type="match status" value="1"/>
</dbReference>
<keyword evidence="10 15" id="KW-1133">Transmembrane helix</keyword>
<dbReference type="InterPro" id="IPR018541">
    <property type="entry name" value="Ftsk_gamma"/>
</dbReference>
<evidence type="ECO:0000256" key="8">
    <source>
        <dbReference type="ARBA" id="ARBA00022829"/>
    </source>
</evidence>
<evidence type="ECO:0000256" key="11">
    <source>
        <dbReference type="ARBA" id="ARBA00023125"/>
    </source>
</evidence>
<dbReference type="Gene3D" id="3.30.980.40">
    <property type="match status" value="1"/>
</dbReference>
<keyword evidence="6 15" id="KW-0812">Transmembrane</keyword>
<dbReference type="InterPro" id="IPR050206">
    <property type="entry name" value="FtsK/SpoIIIE/SftA"/>
</dbReference>
<evidence type="ECO:0000256" key="7">
    <source>
        <dbReference type="ARBA" id="ARBA00022741"/>
    </source>
</evidence>
<comment type="caution">
    <text evidence="17">The sequence shown here is derived from an EMBL/GenBank/DDBJ whole genome shotgun (WGS) entry which is preliminary data.</text>
</comment>
<reference evidence="17 18" key="1">
    <citation type="submission" date="2019-02" db="EMBL/GenBank/DDBJ databases">
        <title>The Batch Genome Submission of Acinetobacter spp. strains.</title>
        <authorList>
            <person name="Qin J."/>
            <person name="Hu Y."/>
            <person name="Ye H."/>
            <person name="Wei L."/>
            <person name="Feng Y."/>
            <person name="Zong Z."/>
        </authorList>
    </citation>
    <scope>NUCLEOTIDE SEQUENCE [LARGE SCALE GENOMIC DNA]</scope>
    <source>
        <strain evidence="17 18">WCHAW060049</strain>
    </source>
</reference>
<feature type="transmembrane region" description="Helical" evidence="15">
    <location>
        <begin position="144"/>
        <end position="167"/>
    </location>
</feature>
<dbReference type="GO" id="GO:0005886">
    <property type="term" value="C:plasma membrane"/>
    <property type="evidence" value="ECO:0007669"/>
    <property type="project" value="UniProtKB-SubCell"/>
</dbReference>
<sequence>MTAVSNVYAQRFLTTIFLISFGIYLFLATVTYTPFDPGWMHISSDTQQVSNASGVAGAWIADLLFGFLGWASLLIPVFLFIEAVQVWWPRSFVSRPFRYAAQFFILLATSCLLYLIWNVPADTLTNASGGIIGYELGESLSQLITIYGAVAFTLLLLIVLFTLAFGIQWNKTWATLKATPAYLQDLFYKNVPESESAYDLTAPTKTPNKKLDSKHKAQAEQVTPQAEFTEVDEPEIVKEHLVVKNDKHSQTAERLFDDMVAKEQNVQYDPNDIDDVELERTLEKAHRLEQDSQRTVASGEVWKALNPEQDHNRDIDALLRASEDHTAQNKDGLLHTHQHGLNQQTQEKSALDWDDDQVFDELLSVVPNGQTATDVHTPFNANVAQPTSIHIATSAIATGAVTQSLANELDELASLSNDEFHGNDFEKQNFGENDFKTAEFKDAEFKDIELNDVELKNHDELHLQHLHDSIAAETRTTSSYAQSTPFTRANIQTNLNASSLVSEEEKSLISSDKDAFRDAWQETAGKPQDEDLLIDSDLEDDFDLDAPLTDAFGRPMSRAMQVANKRRDLPTLPGFELLDKVDPNKKVNFTAEQLSRLSELLEIKLQEFNVKAKVIEAQPGPVVTRFELDLAPGVKASKVTNISRDLARSMSMASVRVVEVIPGKPYIGIEVPNSSREMVRLIELLETPAFKDPNALLSMAMGKDISGNPVITEMGKTPHMLVAGTTGSGKSVAVNSMILSMLLKYTPEQLRLILIDPKQLELANYNDIPHLLTPVVTDMKDAVSALNWCVNEMERRYKLMSFLKIRKLADYNRKVEEAIANGEDLIDPTWKPGDSATQERAPRLQPLPSIVIVADEFADMIMQVGKKAEEMITRLAQKSRAAGIHLLLATQRPSVDVITGLIKANIPTRVALRVNSKIDSRTILDGGGAEDLLGHGDMLFLGPGKIDPERVHGAFISDDEVNRICDAWRERGDPDYVDEILTPYDEEPTSRGFEDGDGDPNRDALYDQCVSFVLETRKVSVSSLQRKFSLGYNRAARIVDQMQEQGIVSEQGANGKRDILV</sequence>
<keyword evidence="12 15" id="KW-0472">Membrane</keyword>
<name>A0A4Q7ACJ7_9GAMM</name>
<evidence type="ECO:0000256" key="3">
    <source>
        <dbReference type="ARBA" id="ARBA00020887"/>
    </source>
</evidence>
<dbReference type="InterPro" id="IPR036388">
    <property type="entry name" value="WH-like_DNA-bd_sf"/>
</dbReference>
<feature type="domain" description="FtsK" evidence="16">
    <location>
        <begin position="707"/>
        <end position="921"/>
    </location>
</feature>
<dbReference type="PANTHER" id="PTHR22683">
    <property type="entry name" value="SPORULATION PROTEIN RELATED"/>
    <property type="match status" value="1"/>
</dbReference>
<evidence type="ECO:0000313" key="17">
    <source>
        <dbReference type="EMBL" id="RZG43665.1"/>
    </source>
</evidence>
<evidence type="ECO:0000256" key="13">
    <source>
        <dbReference type="ARBA" id="ARBA00023306"/>
    </source>
</evidence>
<dbReference type="GO" id="GO:0007059">
    <property type="term" value="P:chromosome segregation"/>
    <property type="evidence" value="ECO:0007669"/>
    <property type="project" value="UniProtKB-KW"/>
</dbReference>
<evidence type="ECO:0000256" key="15">
    <source>
        <dbReference type="SAM" id="Phobius"/>
    </source>
</evidence>
<dbReference type="InterPro" id="IPR041027">
    <property type="entry name" value="FtsK_alpha"/>
</dbReference>
<dbReference type="Proteomes" id="UP000293863">
    <property type="component" value="Unassembled WGS sequence"/>
</dbReference>
<keyword evidence="4" id="KW-1003">Cell membrane</keyword>
<comment type="similarity">
    <text evidence="2">Belongs to the FtsK/SpoIIIE/SftA family.</text>
</comment>
<dbReference type="GO" id="GO:0003677">
    <property type="term" value="F:DNA binding"/>
    <property type="evidence" value="ECO:0007669"/>
    <property type="project" value="UniProtKB-KW"/>
</dbReference>
<dbReference type="GO" id="GO:0005524">
    <property type="term" value="F:ATP binding"/>
    <property type="evidence" value="ECO:0007669"/>
    <property type="project" value="UniProtKB-UniRule"/>
</dbReference>
<feature type="transmembrane region" description="Helical" evidence="15">
    <location>
        <begin position="12"/>
        <end position="35"/>
    </location>
</feature>
<dbReference type="InterPro" id="IPR002543">
    <property type="entry name" value="FtsK_dom"/>
</dbReference>
<proteinExistence type="inferred from homology"/>
<dbReference type="InterPro" id="IPR036390">
    <property type="entry name" value="WH_DNA-bd_sf"/>
</dbReference>
<comment type="subcellular location">
    <subcellularLocation>
        <location evidence="1">Cell membrane</location>
        <topology evidence="1">Multi-pass membrane protein</topology>
    </subcellularLocation>
</comment>
<evidence type="ECO:0000256" key="9">
    <source>
        <dbReference type="ARBA" id="ARBA00022840"/>
    </source>
</evidence>
<protein>
    <recommendedName>
        <fullName evidence="3">DNA translocase FtsK</fullName>
    </recommendedName>
</protein>
<dbReference type="Pfam" id="PF17854">
    <property type="entry name" value="FtsK_alpha"/>
    <property type="match status" value="1"/>
</dbReference>
<keyword evidence="5" id="KW-0132">Cell division</keyword>